<evidence type="ECO:0000259" key="2">
    <source>
        <dbReference type="Pfam" id="PF01841"/>
    </source>
</evidence>
<comment type="caution">
    <text evidence="4">The sequence shown here is derived from an EMBL/GenBank/DDBJ whole genome shotgun (WGS) entry which is preliminary data.</text>
</comment>
<evidence type="ECO:0000259" key="3">
    <source>
        <dbReference type="Pfam" id="PF12969"/>
    </source>
</evidence>
<dbReference type="Proteomes" id="UP001155483">
    <property type="component" value="Unassembled WGS sequence"/>
</dbReference>
<dbReference type="AlphaFoldDB" id="A0A9X3BK93"/>
<dbReference type="Gene3D" id="2.60.120.1130">
    <property type="match status" value="1"/>
</dbReference>
<protein>
    <submittedName>
        <fullName evidence="4">DUF3857 domain-containing protein</fullName>
    </submittedName>
</protein>
<organism evidence="4 5">
    <name type="scientific">Paraflavisolibacter caeni</name>
    <dbReference type="NCBI Taxonomy" id="2982496"/>
    <lineage>
        <taxon>Bacteria</taxon>
        <taxon>Pseudomonadati</taxon>
        <taxon>Bacteroidota</taxon>
        <taxon>Chitinophagia</taxon>
        <taxon>Chitinophagales</taxon>
        <taxon>Chitinophagaceae</taxon>
        <taxon>Paraflavisolibacter</taxon>
    </lineage>
</organism>
<dbReference type="EMBL" id="JAOTIF010000034">
    <property type="protein sequence ID" value="MCU7552458.1"/>
    <property type="molecule type" value="Genomic_DNA"/>
</dbReference>
<accession>A0A9X3BK93</accession>
<feature type="chain" id="PRO_5040986818" evidence="1">
    <location>
        <begin position="20"/>
        <end position="641"/>
    </location>
</feature>
<name>A0A9X3BK93_9BACT</name>
<dbReference type="SUPFAM" id="SSF54001">
    <property type="entry name" value="Cysteine proteinases"/>
    <property type="match status" value="1"/>
</dbReference>
<sequence>MRLFFIFATTLCLNLIAQAGESPYAVKFIPEHLLKNANIVKRAEDIQIEVVNSGESLLHYKYVLTILNENGDRHATLTEWYDKLHEVRSIEGNLYDASGQLLKKVKNKDVMDLSGVDNSSLMDDNRVKVHSFYYKAYPYTIEYEVTTRFNHTFYFPKWIPQEYEQLSVENSSFTVITPADYKIRYKSFNYKEEPVVVTEKNKKKTTWQVKGIPAIKSPFAAPMWNEITPAIYLAPTDFEVEGYKGNMNSWLEFGKFIYSLKKDRDQLPDEVNQKVQQITAGISSNKEKVKALYQFMQQSTRYISIQLGIGGWQPFDASFVGKKGYGDCKALSNYMYSLLKAAGIPSYYTLINAGDDSDDKYLMDAFPSNQFNHVILCVPLQKDTMWLECTSQSKSAGYMGGFTGNRKALLIDEKGGILVETPRYGIKENTQIRAIKGIIDAEGNFTTKINTSFKAQQQDDLHEMLAYLSKDKVKKVLNEELNLSTYDIVDFKYQEKKDELPQIDEQLDLFVSKFATISGKRLFISPNLLNKSTTRLNTEEERTLDFVFGYEYKDVDTIEIEVPQGYELEAAPQPVALKTKFGSYSSSIKLNGNKLYYIRTREQYSGRFPSKDAAELANYYEAIYKADRSKVVLVKNSTSTP</sequence>
<dbReference type="Pfam" id="PF01841">
    <property type="entry name" value="Transglut_core"/>
    <property type="match status" value="1"/>
</dbReference>
<reference evidence="4" key="2">
    <citation type="submission" date="2023-04" db="EMBL/GenBank/DDBJ databases">
        <title>Paracnuella aquatica gen. nov., sp. nov., a member of the family Chitinophagaceae isolated from a hot spring.</title>
        <authorList>
            <person name="Wang C."/>
        </authorList>
    </citation>
    <scope>NUCLEOTIDE SEQUENCE</scope>
    <source>
        <strain evidence="4">LB-8</strain>
    </source>
</reference>
<evidence type="ECO:0000313" key="4">
    <source>
        <dbReference type="EMBL" id="MCU7552458.1"/>
    </source>
</evidence>
<dbReference type="Gene3D" id="3.10.620.30">
    <property type="match status" value="1"/>
</dbReference>
<feature type="domain" description="Transglutaminase-like" evidence="2">
    <location>
        <begin position="274"/>
        <end position="367"/>
    </location>
</feature>
<dbReference type="InterPro" id="IPR038765">
    <property type="entry name" value="Papain-like_cys_pep_sf"/>
</dbReference>
<keyword evidence="5" id="KW-1185">Reference proteome</keyword>
<reference evidence="4" key="1">
    <citation type="submission" date="2022-09" db="EMBL/GenBank/DDBJ databases">
        <authorList>
            <person name="Yuan C."/>
            <person name="Ke Z."/>
        </authorList>
    </citation>
    <scope>NUCLEOTIDE SEQUENCE</scope>
    <source>
        <strain evidence="4">LB-8</strain>
    </source>
</reference>
<feature type="signal peptide" evidence="1">
    <location>
        <begin position="1"/>
        <end position="19"/>
    </location>
</feature>
<proteinExistence type="predicted"/>
<feature type="domain" description="DUF3857" evidence="3">
    <location>
        <begin position="53"/>
        <end position="215"/>
    </location>
</feature>
<dbReference type="Pfam" id="PF12969">
    <property type="entry name" value="DUF3857"/>
    <property type="match status" value="1"/>
</dbReference>
<gene>
    <name evidence="4" type="ORF">OCK74_25285</name>
</gene>
<dbReference type="Gene3D" id="2.60.40.3140">
    <property type="match status" value="1"/>
</dbReference>
<dbReference type="RefSeq" id="WP_279299895.1">
    <property type="nucleotide sequence ID" value="NZ_JAOTIF010000034.1"/>
</dbReference>
<dbReference type="InterPro" id="IPR024618">
    <property type="entry name" value="DUF3857"/>
</dbReference>
<dbReference type="InterPro" id="IPR002931">
    <property type="entry name" value="Transglutaminase-like"/>
</dbReference>
<evidence type="ECO:0000313" key="5">
    <source>
        <dbReference type="Proteomes" id="UP001155483"/>
    </source>
</evidence>
<keyword evidence="1" id="KW-0732">Signal</keyword>
<evidence type="ECO:0000256" key="1">
    <source>
        <dbReference type="SAM" id="SignalP"/>
    </source>
</evidence>